<keyword evidence="4 6" id="KW-0833">Ubl conjugation pathway</keyword>
<sequence length="354" mass="39009">MELDLNREPSDQIEERIRRLEAVVFRARQRQRWRQSHIPIQINNLDGDVVTAANVQDEGRMVDGQVGGDVEGVMVESGKLGKRKATCLIAKALGVEMYKEAQGCAAKLFDCNICFCMARDPILTCCGHLFCWPCFGKLSYAYSYAKECPVCKGEVTEEGIIPIYGNASADGSSGQLELNETGLRIPARPCAPRVESVRLRQRFRNQQDSSTMQDLPRSGSNYGGSGDQAQSDIPDREFDGASVFPAQYHQEAENNQHRHSPSHQLSRLLVEGVPSFSSLSLGINSAMDSTERLFEELDSYIPSPVGSIRQPSRHSVIRDSLFSIAATNQSDNHTQDVAATTVASSSSVNYLGRN</sequence>
<dbReference type="Pfam" id="PF14634">
    <property type="entry name" value="zf-RING_5"/>
    <property type="match status" value="1"/>
</dbReference>
<reference evidence="9 10" key="1">
    <citation type="submission" date="2024-01" db="EMBL/GenBank/DDBJ databases">
        <title>The genomes of 5 underutilized Papilionoideae crops provide insights into root nodulation and disease resistance.</title>
        <authorList>
            <person name="Yuan L."/>
        </authorList>
    </citation>
    <scope>NUCLEOTIDE SEQUENCE [LARGE SCALE GENOMIC DNA]</scope>
    <source>
        <strain evidence="9">LY-2023</strain>
        <tissue evidence="9">Leaf</tissue>
    </source>
</reference>
<dbReference type="InterPro" id="IPR013083">
    <property type="entry name" value="Znf_RING/FYVE/PHD"/>
</dbReference>
<evidence type="ECO:0000256" key="7">
    <source>
        <dbReference type="SAM" id="MobiDB-lite"/>
    </source>
</evidence>
<comment type="catalytic activity">
    <reaction evidence="1 6">
        <text>S-ubiquitinyl-[E2 ubiquitin-conjugating enzyme]-L-cysteine + [acceptor protein]-L-lysine = [E2 ubiquitin-conjugating enzyme]-L-cysteine + N(6)-ubiquitinyl-[acceptor protein]-L-lysine.</text>
        <dbReference type="EC" id="2.3.2.27"/>
    </reaction>
</comment>
<keyword evidence="5 6" id="KW-0863">Zinc-finger</keyword>
<evidence type="ECO:0000256" key="3">
    <source>
        <dbReference type="ARBA" id="ARBA00022679"/>
    </source>
</evidence>
<dbReference type="GO" id="GO:0005789">
    <property type="term" value="C:endoplasmic reticulum membrane"/>
    <property type="evidence" value="ECO:0007669"/>
    <property type="project" value="UniProtKB-SubCell"/>
</dbReference>
<comment type="subcellular location">
    <subcellularLocation>
        <location evidence="6">Endoplasmic reticulum membrane</location>
        <topology evidence="6">Single-pass type IV membrane protein</topology>
    </subcellularLocation>
</comment>
<proteinExistence type="predicted"/>
<dbReference type="GO" id="GO:0061630">
    <property type="term" value="F:ubiquitin protein ligase activity"/>
    <property type="evidence" value="ECO:0007669"/>
    <property type="project" value="UniProtKB-UniRule"/>
</dbReference>
<dbReference type="GO" id="GO:0008270">
    <property type="term" value="F:zinc ion binding"/>
    <property type="evidence" value="ECO:0007669"/>
    <property type="project" value="UniProtKB-KW"/>
</dbReference>
<dbReference type="AlphaFoldDB" id="A0AAN9F7X7"/>
<evidence type="ECO:0000313" key="10">
    <source>
        <dbReference type="Proteomes" id="UP001359559"/>
    </source>
</evidence>
<comment type="caution">
    <text evidence="9">The sequence shown here is derived from an EMBL/GenBank/DDBJ whole genome shotgun (WGS) entry which is preliminary data.</text>
</comment>
<feature type="region of interest" description="Disordered" evidence="7">
    <location>
        <begin position="203"/>
        <end position="234"/>
    </location>
</feature>
<keyword evidence="6" id="KW-0479">Metal-binding</keyword>
<keyword evidence="6" id="KW-0862">Zinc</keyword>
<evidence type="ECO:0000313" key="9">
    <source>
        <dbReference type="EMBL" id="KAK7271617.1"/>
    </source>
</evidence>
<organism evidence="9 10">
    <name type="scientific">Clitoria ternatea</name>
    <name type="common">Butterfly pea</name>
    <dbReference type="NCBI Taxonomy" id="43366"/>
    <lineage>
        <taxon>Eukaryota</taxon>
        <taxon>Viridiplantae</taxon>
        <taxon>Streptophyta</taxon>
        <taxon>Embryophyta</taxon>
        <taxon>Tracheophyta</taxon>
        <taxon>Spermatophyta</taxon>
        <taxon>Magnoliopsida</taxon>
        <taxon>eudicotyledons</taxon>
        <taxon>Gunneridae</taxon>
        <taxon>Pentapetalae</taxon>
        <taxon>rosids</taxon>
        <taxon>fabids</taxon>
        <taxon>Fabales</taxon>
        <taxon>Fabaceae</taxon>
        <taxon>Papilionoideae</taxon>
        <taxon>50 kb inversion clade</taxon>
        <taxon>NPAAA clade</taxon>
        <taxon>indigoferoid/millettioid clade</taxon>
        <taxon>Phaseoleae</taxon>
        <taxon>Clitoria</taxon>
    </lineage>
</organism>
<keyword evidence="3 6" id="KW-0808">Transferase</keyword>
<comment type="domain">
    <text evidence="6">The RING-type zinc finger domain is responsible for E3 ligase activity.</text>
</comment>
<keyword evidence="6" id="KW-0256">Endoplasmic reticulum</keyword>
<gene>
    <name evidence="9" type="ORF">RJT34_27668</name>
</gene>
<name>A0AAN9F7X7_CLITE</name>
<dbReference type="EC" id="2.3.2.27" evidence="6"/>
<dbReference type="SUPFAM" id="SSF57850">
    <property type="entry name" value="RING/U-box"/>
    <property type="match status" value="1"/>
</dbReference>
<dbReference type="GO" id="GO:0006511">
    <property type="term" value="P:ubiquitin-dependent protein catabolic process"/>
    <property type="evidence" value="ECO:0007669"/>
    <property type="project" value="UniProtKB-UniRule"/>
</dbReference>
<feature type="domain" description="RING-type" evidence="8">
    <location>
        <begin position="111"/>
        <end position="152"/>
    </location>
</feature>
<dbReference type="InterPro" id="IPR001841">
    <property type="entry name" value="Znf_RING"/>
</dbReference>
<dbReference type="PROSITE" id="PS50089">
    <property type="entry name" value="ZF_RING_2"/>
    <property type="match status" value="1"/>
</dbReference>
<accession>A0AAN9F7X7</accession>
<protein>
    <recommendedName>
        <fullName evidence="6">E3 ubiquitin-protein ligase RMA</fullName>
        <ecNumber evidence="6">2.3.2.27</ecNumber>
    </recommendedName>
    <alternativeName>
        <fullName evidence="6">Protein RING membrane-anchor</fullName>
    </alternativeName>
    <alternativeName>
        <fullName evidence="6">RING-type E3 ubiquitin transferase RMA</fullName>
    </alternativeName>
</protein>
<dbReference type="SMART" id="SM00184">
    <property type="entry name" value="RING"/>
    <property type="match status" value="1"/>
</dbReference>
<evidence type="ECO:0000256" key="5">
    <source>
        <dbReference type="PROSITE-ProRule" id="PRU00175"/>
    </source>
</evidence>
<comment type="function">
    <text evidence="6">E3 ubiquitin-protein ligase.</text>
</comment>
<dbReference type="InterPro" id="IPR045103">
    <property type="entry name" value="RNF5/RNF185-like"/>
</dbReference>
<evidence type="ECO:0000259" key="8">
    <source>
        <dbReference type="PROSITE" id="PS50089"/>
    </source>
</evidence>
<comment type="pathway">
    <text evidence="2 6">Protein modification; protein ubiquitination.</text>
</comment>
<evidence type="ECO:0000256" key="2">
    <source>
        <dbReference type="ARBA" id="ARBA00004906"/>
    </source>
</evidence>
<evidence type="ECO:0000256" key="4">
    <source>
        <dbReference type="ARBA" id="ARBA00022786"/>
    </source>
</evidence>
<evidence type="ECO:0000256" key="1">
    <source>
        <dbReference type="ARBA" id="ARBA00000900"/>
    </source>
</evidence>
<dbReference type="Gene3D" id="3.30.40.10">
    <property type="entry name" value="Zinc/RING finger domain, C3HC4 (zinc finger)"/>
    <property type="match status" value="1"/>
</dbReference>
<dbReference type="EMBL" id="JAYKXN010000007">
    <property type="protein sequence ID" value="KAK7271617.1"/>
    <property type="molecule type" value="Genomic_DNA"/>
</dbReference>
<keyword evidence="10" id="KW-1185">Reference proteome</keyword>
<feature type="compositionally biased region" description="Polar residues" evidence="7">
    <location>
        <begin position="204"/>
        <end position="213"/>
    </location>
</feature>
<dbReference type="Proteomes" id="UP001359559">
    <property type="component" value="Unassembled WGS sequence"/>
</dbReference>
<evidence type="ECO:0000256" key="6">
    <source>
        <dbReference type="RuleBase" id="RU369090"/>
    </source>
</evidence>
<dbReference type="PANTHER" id="PTHR12313">
    <property type="entry name" value="E3 UBIQUITIN-PROTEIN LIGASE RNF5-RELATED"/>
    <property type="match status" value="1"/>
</dbReference>